<accession>A0A8D8T2A1</accession>
<dbReference type="EMBL" id="HBUF01251486">
    <property type="protein sequence ID" value="CAG6680184.1"/>
    <property type="molecule type" value="Transcribed_RNA"/>
</dbReference>
<dbReference type="AlphaFoldDB" id="A0A8D8T2A1"/>
<name>A0A8D8T2A1_9HEMI</name>
<evidence type="ECO:0000313" key="1">
    <source>
        <dbReference type="EMBL" id="CAG6680184.1"/>
    </source>
</evidence>
<proteinExistence type="predicted"/>
<sequence length="151" mass="16928">MFVTLQLFVILQPDQCCRRFRIDRTMHLRYLSLCSVDSVTLNGYLRFIVDMNLNTLFVNMVLVLRNTLVDTGVFAAYAGNRVVGAFETFDGGAPFQFAGPEHIGLRVSVSVAYQGQTLALLDDLFGSLGLEDVDLGGLFNMQRMHDNRPSR</sequence>
<organism evidence="1">
    <name type="scientific">Cacopsylla melanoneura</name>
    <dbReference type="NCBI Taxonomy" id="428564"/>
    <lineage>
        <taxon>Eukaryota</taxon>
        <taxon>Metazoa</taxon>
        <taxon>Ecdysozoa</taxon>
        <taxon>Arthropoda</taxon>
        <taxon>Hexapoda</taxon>
        <taxon>Insecta</taxon>
        <taxon>Pterygota</taxon>
        <taxon>Neoptera</taxon>
        <taxon>Paraneoptera</taxon>
        <taxon>Hemiptera</taxon>
        <taxon>Sternorrhyncha</taxon>
        <taxon>Psylloidea</taxon>
        <taxon>Psyllidae</taxon>
        <taxon>Psyllinae</taxon>
        <taxon>Cacopsylla</taxon>
    </lineage>
</organism>
<protein>
    <submittedName>
        <fullName evidence="1">Uncharacterized protein</fullName>
    </submittedName>
</protein>
<reference evidence="1" key="1">
    <citation type="submission" date="2021-05" db="EMBL/GenBank/DDBJ databases">
        <authorList>
            <person name="Alioto T."/>
            <person name="Alioto T."/>
            <person name="Gomez Garrido J."/>
        </authorList>
    </citation>
    <scope>NUCLEOTIDE SEQUENCE</scope>
</reference>